<dbReference type="RefSeq" id="WP_167163442.1">
    <property type="nucleotide sequence ID" value="NZ_JAANOW010000003.1"/>
</dbReference>
<comment type="caution">
    <text evidence="1">The sequence shown here is derived from an EMBL/GenBank/DDBJ whole genome shotgun (WGS) entry which is preliminary data.</text>
</comment>
<accession>A0A7X5ZFF8</accession>
<reference evidence="1 2" key="1">
    <citation type="submission" date="2020-03" db="EMBL/GenBank/DDBJ databases">
        <title>Sequencing the genomes of 1000 actinobacteria strains.</title>
        <authorList>
            <person name="Klenk H.-P."/>
        </authorList>
    </citation>
    <scope>NUCLEOTIDE SEQUENCE [LARGE SCALE GENOMIC DNA]</scope>
    <source>
        <strain evidence="1 2">DSM 44556</strain>
    </source>
</reference>
<proteinExistence type="predicted"/>
<sequence>MTTEGLSMGEFTHVLHYGGQRYAVMTEHAQDIFEAMRKATLGTHGVAVMEATDLDTGESAVLNFLIGPGISIAVAGPPLSLG</sequence>
<dbReference type="Proteomes" id="UP000547444">
    <property type="component" value="Unassembled WGS sequence"/>
</dbReference>
<evidence type="ECO:0000313" key="1">
    <source>
        <dbReference type="EMBL" id="NIH98098.1"/>
    </source>
</evidence>
<name>A0A7X5ZFF8_9MYCO</name>
<dbReference type="AlphaFoldDB" id="A0A7X5ZFF8"/>
<protein>
    <submittedName>
        <fullName evidence="1">Uncharacterized protein</fullName>
    </submittedName>
</protein>
<organism evidence="1 2">
    <name type="scientific">Mycolicibacterium fluoranthenivorans</name>
    <dbReference type="NCBI Taxonomy" id="258505"/>
    <lineage>
        <taxon>Bacteria</taxon>
        <taxon>Bacillati</taxon>
        <taxon>Actinomycetota</taxon>
        <taxon>Actinomycetes</taxon>
        <taxon>Mycobacteriales</taxon>
        <taxon>Mycobacteriaceae</taxon>
        <taxon>Mycolicibacterium</taxon>
    </lineage>
</organism>
<keyword evidence="2" id="KW-1185">Reference proteome</keyword>
<evidence type="ECO:0000313" key="2">
    <source>
        <dbReference type="Proteomes" id="UP000547444"/>
    </source>
</evidence>
<dbReference type="EMBL" id="JAANOW010000003">
    <property type="protein sequence ID" value="NIH98098.1"/>
    <property type="molecule type" value="Genomic_DNA"/>
</dbReference>
<gene>
    <name evidence="1" type="ORF">FHU31_005104</name>
</gene>